<keyword evidence="9" id="KW-1185">Reference proteome</keyword>
<feature type="transmembrane region" description="Helical" evidence="7">
    <location>
        <begin position="217"/>
        <end position="236"/>
    </location>
</feature>
<dbReference type="Pfam" id="PF10271">
    <property type="entry name" value="Tmp39"/>
    <property type="match status" value="1"/>
</dbReference>
<dbReference type="EMBL" id="BLXT01002986">
    <property type="protein sequence ID" value="GFN99289.1"/>
    <property type="molecule type" value="Genomic_DNA"/>
</dbReference>
<evidence type="ECO:0000256" key="7">
    <source>
        <dbReference type="SAM" id="Phobius"/>
    </source>
</evidence>
<organism evidence="8 9">
    <name type="scientific">Plakobranchus ocellatus</name>
    <dbReference type="NCBI Taxonomy" id="259542"/>
    <lineage>
        <taxon>Eukaryota</taxon>
        <taxon>Metazoa</taxon>
        <taxon>Spiralia</taxon>
        <taxon>Lophotrochozoa</taxon>
        <taxon>Mollusca</taxon>
        <taxon>Gastropoda</taxon>
        <taxon>Heterobranchia</taxon>
        <taxon>Euthyneura</taxon>
        <taxon>Panpulmonata</taxon>
        <taxon>Sacoglossa</taxon>
        <taxon>Placobranchoidea</taxon>
        <taxon>Plakobranchidae</taxon>
        <taxon>Plakobranchus</taxon>
    </lineage>
</organism>
<feature type="transmembrane region" description="Helical" evidence="7">
    <location>
        <begin position="325"/>
        <end position="345"/>
    </location>
</feature>
<evidence type="ECO:0000256" key="2">
    <source>
        <dbReference type="ARBA" id="ARBA00010737"/>
    </source>
</evidence>
<evidence type="ECO:0000256" key="5">
    <source>
        <dbReference type="ARBA" id="ARBA00023136"/>
    </source>
</evidence>
<dbReference type="Proteomes" id="UP000735302">
    <property type="component" value="Unassembled WGS sequence"/>
</dbReference>
<evidence type="ECO:0000256" key="3">
    <source>
        <dbReference type="ARBA" id="ARBA00022692"/>
    </source>
</evidence>
<proteinExistence type="inferred from homology"/>
<evidence type="ECO:0000256" key="1">
    <source>
        <dbReference type="ARBA" id="ARBA00004141"/>
    </source>
</evidence>
<dbReference type="PANTHER" id="PTHR12995">
    <property type="entry name" value="FI21814P1"/>
    <property type="match status" value="1"/>
</dbReference>
<feature type="transmembrane region" description="Helical" evidence="7">
    <location>
        <begin position="107"/>
        <end position="126"/>
    </location>
</feature>
<comment type="caution">
    <text evidence="8">The sequence shown here is derived from an EMBL/GenBank/DDBJ whole genome shotgun (WGS) entry which is preliminary data.</text>
</comment>
<evidence type="ECO:0000256" key="4">
    <source>
        <dbReference type="ARBA" id="ARBA00022989"/>
    </source>
</evidence>
<feature type="transmembrane region" description="Helical" evidence="7">
    <location>
        <begin position="146"/>
        <end position="167"/>
    </location>
</feature>
<dbReference type="AlphaFoldDB" id="A0AAV3ZTY5"/>
<feature type="transmembrane region" description="Helical" evidence="7">
    <location>
        <begin position="295"/>
        <end position="313"/>
    </location>
</feature>
<feature type="transmembrane region" description="Helical" evidence="7">
    <location>
        <begin position="451"/>
        <end position="469"/>
    </location>
</feature>
<dbReference type="GO" id="GO:0016020">
    <property type="term" value="C:membrane"/>
    <property type="evidence" value="ECO:0007669"/>
    <property type="project" value="UniProtKB-SubCell"/>
</dbReference>
<name>A0AAV3ZTY5_9GAST</name>
<evidence type="ECO:0000313" key="8">
    <source>
        <dbReference type="EMBL" id="GFN99289.1"/>
    </source>
</evidence>
<keyword evidence="4 7" id="KW-1133">Transmembrane helix</keyword>
<gene>
    <name evidence="8" type="ORF">PoB_002579500</name>
</gene>
<comment type="similarity">
    <text evidence="2">Belongs to the TMEM39 family.</text>
</comment>
<feature type="region of interest" description="Disordered" evidence="6">
    <location>
        <begin position="1"/>
        <end position="47"/>
    </location>
</feature>
<feature type="transmembrane region" description="Helical" evidence="7">
    <location>
        <begin position="179"/>
        <end position="205"/>
    </location>
</feature>
<feature type="transmembrane region" description="Helical" evidence="7">
    <location>
        <begin position="426"/>
        <end position="445"/>
    </location>
</feature>
<sequence length="491" mass="56046">MSDNDDHGDNDDEDDDDDIDGDHGENDDGDDDDGVGGVGGSDANIAMPGGRRIFSRIQANNAYSSKSHGSGGGHGHDDREGNVVPLASMVVLPKHSYLPEIPGDGNLYFECMLFVFGIIMMCLQYINLYKTVWWLPQSHAQYALNFYLIDLNLVAFISLVLVVRLLICFVQEVSGSKLLYWPLHITKGILICTAVVSICVTLYLVAAEHGIKTCLFLAYPVVIYLLLFGLAIKPLYQRHLAWPRPALPGDRQSGPQRVKMKEDAPLGHTCTLTPDIVREEVDILKKDFNGRLRQVLFNSLTTSFYATGVPVWFSQNTLYYDWWWMCQHVCLTWLSALLMLTSHFLQPHYLHLLHKSARHLGRWQRMEARHAHVPYNAWSELQVWPQGALVKHVRGLFKAEGINVTAEPGNSLHSRFYMLFHHPMRVMNWLVFLTCSVVGYQFFRLVQSSEWSHVISLALLMFCNFYTLFKLLRDWFLMGKVYKDHDYGISN</sequence>
<comment type="subcellular location">
    <subcellularLocation>
        <location evidence="1">Membrane</location>
        <topology evidence="1">Multi-pass membrane protein</topology>
    </subcellularLocation>
</comment>
<keyword evidence="3 7" id="KW-0812">Transmembrane</keyword>
<evidence type="ECO:0000313" key="9">
    <source>
        <dbReference type="Proteomes" id="UP000735302"/>
    </source>
</evidence>
<dbReference type="PANTHER" id="PTHR12995:SF4">
    <property type="entry name" value="FI21814P1"/>
    <property type="match status" value="1"/>
</dbReference>
<evidence type="ECO:0000256" key="6">
    <source>
        <dbReference type="SAM" id="MobiDB-lite"/>
    </source>
</evidence>
<dbReference type="InterPro" id="IPR019397">
    <property type="entry name" value="Uncharacterised_TMEM39"/>
</dbReference>
<reference evidence="8 9" key="1">
    <citation type="journal article" date="2021" name="Elife">
        <title>Chloroplast acquisition without the gene transfer in kleptoplastic sea slugs, Plakobranchus ocellatus.</title>
        <authorList>
            <person name="Maeda T."/>
            <person name="Takahashi S."/>
            <person name="Yoshida T."/>
            <person name="Shimamura S."/>
            <person name="Takaki Y."/>
            <person name="Nagai Y."/>
            <person name="Toyoda A."/>
            <person name="Suzuki Y."/>
            <person name="Arimoto A."/>
            <person name="Ishii H."/>
            <person name="Satoh N."/>
            <person name="Nishiyama T."/>
            <person name="Hasebe M."/>
            <person name="Maruyama T."/>
            <person name="Minagawa J."/>
            <person name="Obokata J."/>
            <person name="Shigenobu S."/>
        </authorList>
    </citation>
    <scope>NUCLEOTIDE SEQUENCE [LARGE SCALE GENOMIC DNA]</scope>
</reference>
<feature type="compositionally biased region" description="Acidic residues" evidence="6">
    <location>
        <begin position="8"/>
        <end position="20"/>
    </location>
</feature>
<keyword evidence="5 7" id="KW-0472">Membrane</keyword>
<accession>A0AAV3ZTY5</accession>
<protein>
    <submittedName>
        <fullName evidence="8">Transmembrane protein 39a</fullName>
    </submittedName>
</protein>